<proteinExistence type="predicted"/>
<dbReference type="Proteomes" id="UP000660554">
    <property type="component" value="Unassembled WGS sequence"/>
</dbReference>
<comment type="caution">
    <text evidence="2">The sequence shown here is derived from an EMBL/GenBank/DDBJ whole genome shotgun (WGS) entry which is preliminary data.</text>
</comment>
<protein>
    <recommendedName>
        <fullName evidence="1">DNA primase/polymerase bifunctional N-terminal domain-containing protein</fullName>
    </recommendedName>
</protein>
<evidence type="ECO:0000313" key="2">
    <source>
        <dbReference type="EMBL" id="GHI17365.1"/>
    </source>
</evidence>
<feature type="domain" description="DNA primase/polymerase bifunctional N-terminal" evidence="1">
    <location>
        <begin position="28"/>
        <end position="161"/>
    </location>
</feature>
<name>A0ABQ3NX56_STRVG</name>
<accession>A0ABQ3NX56</accession>
<sequence>MTTLTTAHGCTALHARGERTRTAPATHVTPQGAAWLTSASAHPRRTLALWEARPGLPATLPCGSAFDVVNVPLVLGRRVLDLLWAEGPGSGPVAVHRGRMLLFATPGTAHRLPALLAWEEWGASRPAPAPLCHGRGDAVTVPPLAAGPGPSRWLVAPDAREPWLPGPEALLWAFVRAARTAAPTGPGDIDFSFRGSSC</sequence>
<gene>
    <name evidence="2" type="ORF">Scinn_68280</name>
</gene>
<evidence type="ECO:0000259" key="1">
    <source>
        <dbReference type="Pfam" id="PF09250"/>
    </source>
</evidence>
<organism evidence="2 3">
    <name type="scientific">Streptomyces virginiae</name>
    <name type="common">Streptomyces cinnamonensis</name>
    <dbReference type="NCBI Taxonomy" id="1961"/>
    <lineage>
        <taxon>Bacteria</taxon>
        <taxon>Bacillati</taxon>
        <taxon>Actinomycetota</taxon>
        <taxon>Actinomycetes</taxon>
        <taxon>Kitasatosporales</taxon>
        <taxon>Streptomycetaceae</taxon>
        <taxon>Streptomyces</taxon>
    </lineage>
</organism>
<reference evidence="3" key="1">
    <citation type="submission" date="2020-09" db="EMBL/GenBank/DDBJ databases">
        <title>Whole genome shotgun sequence of Streptomyces cinnamonensis NBRC 15873.</title>
        <authorList>
            <person name="Komaki H."/>
            <person name="Tamura T."/>
        </authorList>
    </citation>
    <scope>NUCLEOTIDE SEQUENCE [LARGE SCALE GENOMIC DNA]</scope>
    <source>
        <strain evidence="3">NBRC 15873</strain>
    </source>
</reference>
<dbReference type="Pfam" id="PF09250">
    <property type="entry name" value="Prim-Pol"/>
    <property type="match status" value="1"/>
</dbReference>
<dbReference type="InterPro" id="IPR015330">
    <property type="entry name" value="DNA_primase/pol_bifunc_N"/>
</dbReference>
<evidence type="ECO:0000313" key="3">
    <source>
        <dbReference type="Proteomes" id="UP000660554"/>
    </source>
</evidence>
<keyword evidence="3" id="KW-1185">Reference proteome</keyword>
<dbReference type="EMBL" id="BNDV01000016">
    <property type="protein sequence ID" value="GHI17365.1"/>
    <property type="molecule type" value="Genomic_DNA"/>
</dbReference>